<keyword evidence="1" id="KW-0732">Signal</keyword>
<name>Q07QI9_RHOP5</name>
<dbReference type="OrthoDB" id="4760806at2"/>
<evidence type="ECO:0000313" key="2">
    <source>
        <dbReference type="EMBL" id="ABJ05795.1"/>
    </source>
</evidence>
<dbReference type="AlphaFoldDB" id="Q07QI9"/>
<feature type="chain" id="PRO_5004166401" description="DUF3298 domain-containing protein" evidence="1">
    <location>
        <begin position="25"/>
        <end position="261"/>
    </location>
</feature>
<proteinExistence type="predicted"/>
<dbReference type="KEGG" id="rpe:RPE_1847"/>
<dbReference type="Gene3D" id="3.30.565.40">
    <property type="entry name" value="Fervidobacterium nodosum Rt17-B1 like"/>
    <property type="match status" value="1"/>
</dbReference>
<evidence type="ECO:0008006" key="3">
    <source>
        <dbReference type="Google" id="ProtNLM"/>
    </source>
</evidence>
<evidence type="ECO:0000256" key="1">
    <source>
        <dbReference type="SAM" id="SignalP"/>
    </source>
</evidence>
<organism evidence="2">
    <name type="scientific">Rhodopseudomonas palustris (strain BisA53)</name>
    <dbReference type="NCBI Taxonomy" id="316055"/>
    <lineage>
        <taxon>Bacteria</taxon>
        <taxon>Pseudomonadati</taxon>
        <taxon>Pseudomonadota</taxon>
        <taxon>Alphaproteobacteria</taxon>
        <taxon>Hyphomicrobiales</taxon>
        <taxon>Nitrobacteraceae</taxon>
        <taxon>Rhodopseudomonas</taxon>
    </lineage>
</organism>
<protein>
    <recommendedName>
        <fullName evidence="3">DUF3298 domain-containing protein</fullName>
    </recommendedName>
</protein>
<gene>
    <name evidence="2" type="ordered locus">RPE_1847</name>
</gene>
<feature type="signal peptide" evidence="1">
    <location>
        <begin position="1"/>
        <end position="24"/>
    </location>
</feature>
<dbReference type="eggNOG" id="ENOG5031DQ0">
    <property type="taxonomic scope" value="Bacteria"/>
</dbReference>
<dbReference type="HOGENOM" id="CLU_1056323_0_0_5"/>
<reference evidence="2" key="1">
    <citation type="submission" date="2006-09" db="EMBL/GenBank/DDBJ databases">
        <title>Complete sequence of Rhodopseudomonas palustris BisA53.</title>
        <authorList>
            <consortium name="US DOE Joint Genome Institute"/>
            <person name="Copeland A."/>
            <person name="Lucas S."/>
            <person name="Lapidus A."/>
            <person name="Barry K."/>
            <person name="Detter J.C."/>
            <person name="Glavina del Rio T."/>
            <person name="Hammon N."/>
            <person name="Israni S."/>
            <person name="Dalin E."/>
            <person name="Tice H."/>
            <person name="Pitluck S."/>
            <person name="Chain P."/>
            <person name="Malfatti S."/>
            <person name="Shin M."/>
            <person name="Vergez L."/>
            <person name="Schmutz J."/>
            <person name="Larimer F."/>
            <person name="Land M."/>
            <person name="Hauser L."/>
            <person name="Pelletier D.A."/>
            <person name="Kyrpides N."/>
            <person name="Kim E."/>
            <person name="Harwood C.S."/>
            <person name="Oda Y."/>
            <person name="Richardson P."/>
        </authorList>
    </citation>
    <scope>NUCLEOTIDE SEQUENCE [LARGE SCALE GENOMIC DNA]</scope>
    <source>
        <strain evidence="2">BisA53</strain>
    </source>
</reference>
<sequence>MSSFLRASPLIVIACFALAASALAAGPKPDFAITTKSIEATVVLDAAIKADPPLAADCLAEGQKWAQKQRTEADAARKEMPDAFRQGGWSVERKYEQRSLVADRYVSVVRNEYTNTGGAHPNLDLDTILWDRTAAKRISIRPFFKETANGGPTLKFLASSIIDAVKIAKKARHNGEDTETDWIETIQPSLLKLGPVTLAPSTEAGKSSGLTFHFAATALGVHAEGGYVAFVPWQKLQPYLTPEGVAIFGGARPAGDDDGLQ</sequence>
<dbReference type="EMBL" id="CP000463">
    <property type="protein sequence ID" value="ABJ05795.1"/>
    <property type="molecule type" value="Genomic_DNA"/>
</dbReference>
<accession>Q07QI9</accession>
<dbReference type="STRING" id="316055.RPE_1847"/>